<evidence type="ECO:0000256" key="2">
    <source>
        <dbReference type="ARBA" id="ARBA00023125"/>
    </source>
</evidence>
<dbReference type="Pfam" id="PF07729">
    <property type="entry name" value="FCD"/>
    <property type="match status" value="1"/>
</dbReference>
<evidence type="ECO:0000259" key="4">
    <source>
        <dbReference type="PROSITE" id="PS50949"/>
    </source>
</evidence>
<protein>
    <submittedName>
        <fullName evidence="5">FCD domain-containing protein</fullName>
    </submittedName>
</protein>
<accession>A0ABV6AMV7</accession>
<dbReference type="InterPro" id="IPR000524">
    <property type="entry name" value="Tscrpt_reg_HTH_GntR"/>
</dbReference>
<proteinExistence type="predicted"/>
<dbReference type="PROSITE" id="PS50949">
    <property type="entry name" value="HTH_GNTR"/>
    <property type="match status" value="1"/>
</dbReference>
<feature type="domain" description="HTH gntR-type" evidence="4">
    <location>
        <begin position="10"/>
        <end position="78"/>
    </location>
</feature>
<dbReference type="SMART" id="SM00345">
    <property type="entry name" value="HTH_GNTR"/>
    <property type="match status" value="1"/>
</dbReference>
<dbReference type="EMBL" id="JBHMAA010000031">
    <property type="protein sequence ID" value="MFB9951944.1"/>
    <property type="molecule type" value="Genomic_DNA"/>
</dbReference>
<evidence type="ECO:0000313" key="6">
    <source>
        <dbReference type="Proteomes" id="UP001589692"/>
    </source>
</evidence>
<dbReference type="InterPro" id="IPR036388">
    <property type="entry name" value="WH-like_DNA-bd_sf"/>
</dbReference>
<dbReference type="Gene3D" id="1.20.120.530">
    <property type="entry name" value="GntR ligand-binding domain-like"/>
    <property type="match status" value="1"/>
</dbReference>
<dbReference type="SUPFAM" id="SSF46785">
    <property type="entry name" value="Winged helix' DNA-binding domain"/>
    <property type="match status" value="1"/>
</dbReference>
<name>A0ABV6AMV7_9HYPH</name>
<dbReference type="Proteomes" id="UP001589692">
    <property type="component" value="Unassembled WGS sequence"/>
</dbReference>
<dbReference type="SUPFAM" id="SSF48008">
    <property type="entry name" value="GntR ligand-binding domain-like"/>
    <property type="match status" value="1"/>
</dbReference>
<keyword evidence="1" id="KW-0805">Transcription regulation</keyword>
<dbReference type="PANTHER" id="PTHR43537">
    <property type="entry name" value="TRANSCRIPTIONAL REGULATOR, GNTR FAMILY"/>
    <property type="match status" value="1"/>
</dbReference>
<keyword evidence="3" id="KW-0804">Transcription</keyword>
<dbReference type="InterPro" id="IPR011711">
    <property type="entry name" value="GntR_C"/>
</dbReference>
<reference evidence="5 6" key="1">
    <citation type="submission" date="2024-09" db="EMBL/GenBank/DDBJ databases">
        <authorList>
            <person name="Sun Q."/>
            <person name="Mori K."/>
        </authorList>
    </citation>
    <scope>NUCLEOTIDE SEQUENCE [LARGE SCALE GENOMIC DNA]</scope>
    <source>
        <strain evidence="5 6">TBRC 4938</strain>
    </source>
</reference>
<dbReference type="RefSeq" id="WP_377264764.1">
    <property type="nucleotide sequence ID" value="NZ_JBHMAA010000031.1"/>
</dbReference>
<dbReference type="PRINTS" id="PR00035">
    <property type="entry name" value="HTHGNTR"/>
</dbReference>
<evidence type="ECO:0000256" key="3">
    <source>
        <dbReference type="ARBA" id="ARBA00023163"/>
    </source>
</evidence>
<evidence type="ECO:0000313" key="5">
    <source>
        <dbReference type="EMBL" id="MFB9951944.1"/>
    </source>
</evidence>
<gene>
    <name evidence="5" type="ORF">ACFFP0_24105</name>
</gene>
<dbReference type="PANTHER" id="PTHR43537:SF5">
    <property type="entry name" value="UXU OPERON TRANSCRIPTIONAL REGULATOR"/>
    <property type="match status" value="1"/>
</dbReference>
<dbReference type="InterPro" id="IPR008920">
    <property type="entry name" value="TF_FadR/GntR_C"/>
</dbReference>
<dbReference type="Gene3D" id="1.10.10.10">
    <property type="entry name" value="Winged helix-like DNA-binding domain superfamily/Winged helix DNA-binding domain"/>
    <property type="match status" value="1"/>
</dbReference>
<keyword evidence="6" id="KW-1185">Reference proteome</keyword>
<sequence>MLRSEPIRRRRLYEEISSRIEAAIISQDLQPGDILPSERELMETFGVGRTAVREALFALQKSGLVKLTNGQKAVVAKPTADSLINELSGPARHVIAEPERLRQLQQARGLLEGFLARIAAQRATPQQIAELEKALVANREAIDDYEKFVETNIAFHYGITSITENIFIEGLHRAIYVWLKDQRTVSARAPGACESAYGWHEKIFEAIRDHDPDRAEQAMMQHISQAQDAYWRVIEAEAEVSAR</sequence>
<dbReference type="Pfam" id="PF00392">
    <property type="entry name" value="GntR"/>
    <property type="match status" value="1"/>
</dbReference>
<evidence type="ECO:0000256" key="1">
    <source>
        <dbReference type="ARBA" id="ARBA00023015"/>
    </source>
</evidence>
<organism evidence="5 6">
    <name type="scientific">Rhizobium puerariae</name>
    <dbReference type="NCBI Taxonomy" id="1585791"/>
    <lineage>
        <taxon>Bacteria</taxon>
        <taxon>Pseudomonadati</taxon>
        <taxon>Pseudomonadota</taxon>
        <taxon>Alphaproteobacteria</taxon>
        <taxon>Hyphomicrobiales</taxon>
        <taxon>Rhizobiaceae</taxon>
        <taxon>Rhizobium/Agrobacterium group</taxon>
        <taxon>Rhizobium</taxon>
    </lineage>
</organism>
<dbReference type="SMART" id="SM00895">
    <property type="entry name" value="FCD"/>
    <property type="match status" value="1"/>
</dbReference>
<keyword evidence="2" id="KW-0238">DNA-binding</keyword>
<comment type="caution">
    <text evidence="5">The sequence shown here is derived from an EMBL/GenBank/DDBJ whole genome shotgun (WGS) entry which is preliminary data.</text>
</comment>
<dbReference type="InterPro" id="IPR036390">
    <property type="entry name" value="WH_DNA-bd_sf"/>
</dbReference>
<dbReference type="CDD" id="cd07377">
    <property type="entry name" value="WHTH_GntR"/>
    <property type="match status" value="1"/>
</dbReference>